<keyword evidence="5" id="KW-1185">Reference proteome</keyword>
<dbReference type="GeneTree" id="ENSGT00940000164923"/>
<dbReference type="Pfam" id="PF00169">
    <property type="entry name" value="PH"/>
    <property type="match status" value="1"/>
</dbReference>
<reference evidence="4" key="3">
    <citation type="submission" date="2020-05" db="EMBL/GenBank/DDBJ databases">
        <title>Electrophorus electricus (electric eel) genome, fEleEle1, primary haplotype.</title>
        <authorList>
            <person name="Myers G."/>
            <person name="Meyer A."/>
            <person name="Fedrigo O."/>
            <person name="Formenti G."/>
            <person name="Rhie A."/>
            <person name="Tracey A."/>
            <person name="Sims Y."/>
            <person name="Jarvis E.D."/>
        </authorList>
    </citation>
    <scope>NUCLEOTIDE SEQUENCE [LARGE SCALE GENOMIC DNA]</scope>
</reference>
<dbReference type="CDD" id="cd13288">
    <property type="entry name" value="PH_Ses"/>
    <property type="match status" value="1"/>
</dbReference>
<dbReference type="PANTHER" id="PTHR22902:SF17">
    <property type="entry name" value="SESQUIPEDALIAN-1"/>
    <property type="match status" value="1"/>
</dbReference>
<dbReference type="Gene3D" id="2.30.29.30">
    <property type="entry name" value="Pleckstrin-homology domain (PH domain)/Phosphotyrosine-binding domain (PTB)"/>
    <property type="match status" value="1"/>
</dbReference>
<dbReference type="GO" id="GO:0042147">
    <property type="term" value="P:retrograde transport, endosome to Golgi"/>
    <property type="evidence" value="ECO:0007669"/>
    <property type="project" value="UniProtKB-UniRule"/>
</dbReference>
<reference evidence="5" key="1">
    <citation type="journal article" date="2014" name="Science">
        <title>Nonhuman genetics. Genomic basis for the convergent evolution of electric organs.</title>
        <authorList>
            <person name="Gallant J.R."/>
            <person name="Traeger L.L."/>
            <person name="Volkening J.D."/>
            <person name="Moffett H."/>
            <person name="Chen P.H."/>
            <person name="Novina C.D."/>
            <person name="Phillips G.N.Jr."/>
            <person name="Anand R."/>
            <person name="Wells G.B."/>
            <person name="Pinch M."/>
            <person name="Guth R."/>
            <person name="Unguez G.A."/>
            <person name="Albert J.S."/>
            <person name="Zakon H.H."/>
            <person name="Samanta M.P."/>
            <person name="Sussman M.R."/>
        </authorList>
    </citation>
    <scope>NUCLEOTIDE SEQUENCE [LARGE SCALE GENOMIC DNA]</scope>
</reference>
<dbReference type="AlphaFoldDB" id="A0A4W4G4F1"/>
<name>A0A4W4G4F1_ELEEL</name>
<dbReference type="GO" id="GO:0005802">
    <property type="term" value="C:trans-Golgi network"/>
    <property type="evidence" value="ECO:0007669"/>
    <property type="project" value="UniProtKB-UniRule"/>
</dbReference>
<dbReference type="GO" id="GO:0005769">
    <property type="term" value="C:early endosome"/>
    <property type="evidence" value="ECO:0007669"/>
    <property type="project" value="UniProtKB-SubCell"/>
</dbReference>
<proteinExistence type="inferred from homology"/>
<comment type="similarity">
    <text evidence="1">Belongs to the sesquipedalian family.</text>
</comment>
<feature type="compositionally biased region" description="Basic residues" evidence="2">
    <location>
        <begin position="195"/>
        <end position="204"/>
    </location>
</feature>
<dbReference type="InterPro" id="IPR011993">
    <property type="entry name" value="PH-like_dom_sf"/>
</dbReference>
<evidence type="ECO:0000259" key="3">
    <source>
        <dbReference type="PROSITE" id="PS50003"/>
    </source>
</evidence>
<evidence type="ECO:0000313" key="4">
    <source>
        <dbReference type="Ensembl" id="ENSEEEP00000032345.2"/>
    </source>
</evidence>
<dbReference type="OMA" id="EGCTVQM"/>
<feature type="domain" description="PH" evidence="3">
    <location>
        <begin position="17"/>
        <end position="113"/>
    </location>
</feature>
<reference evidence="5" key="2">
    <citation type="journal article" date="2017" name="Sci. Adv.">
        <title>A tail of two voltages: Proteomic comparison of the three electric organs of the electric eel.</title>
        <authorList>
            <person name="Traeger L.L."/>
            <person name="Sabat G."/>
            <person name="Barrett-Wilt G.A."/>
            <person name="Wells G.B."/>
            <person name="Sussman M.R."/>
        </authorList>
    </citation>
    <scope>NUCLEOTIDE SEQUENCE [LARGE SCALE GENOMIC DNA]</scope>
</reference>
<dbReference type="InterPro" id="IPR045188">
    <property type="entry name" value="Boi1/Boi2-like"/>
</dbReference>
<dbReference type="PROSITE" id="PS50003">
    <property type="entry name" value="PH_DOMAIN"/>
    <property type="match status" value="1"/>
</dbReference>
<dbReference type="SMART" id="SM00233">
    <property type="entry name" value="PH"/>
    <property type="match status" value="1"/>
</dbReference>
<reference evidence="4" key="4">
    <citation type="submission" date="2025-08" db="UniProtKB">
        <authorList>
            <consortium name="Ensembl"/>
        </authorList>
    </citation>
    <scope>IDENTIFICATION</scope>
</reference>
<feature type="region of interest" description="Disordered" evidence="2">
    <location>
        <begin position="177"/>
        <end position="204"/>
    </location>
</feature>
<evidence type="ECO:0000256" key="1">
    <source>
        <dbReference type="RuleBase" id="RU369082"/>
    </source>
</evidence>
<comment type="function">
    <text evidence="1">Plays a role in endocytic trafficking. Required for receptor recycling from endosomes, both to the trans-Golgi network and the plasma membrane.</text>
</comment>
<comment type="subcellular location">
    <subcellularLocation>
        <location evidence="1">Early endosome</location>
    </subcellularLocation>
    <subcellularLocation>
        <location evidence="1">Recycling endosome</location>
    </subcellularLocation>
    <subcellularLocation>
        <location evidence="1">Golgi apparatus</location>
        <location evidence="1">trans-Golgi network</location>
    </subcellularLocation>
    <subcellularLocation>
        <location evidence="1">Cytoplasmic vesicle</location>
        <location evidence="1">Clathrin-coated vesicle</location>
    </subcellularLocation>
</comment>
<dbReference type="GO" id="GO:0005829">
    <property type="term" value="C:cytosol"/>
    <property type="evidence" value="ECO:0007669"/>
    <property type="project" value="GOC"/>
</dbReference>
<sequence length="271" mass="30895">MKIHEKILTHYLSCTSPVDKEGYLYKKRERNTSYLRRWFVLKGNLLFYQERPADRSLLGVIVLEGCDVQPDEADGQLAFSLVFKGPGLRKYHLAAEDHLSKDSWVCTLLSASHRHLALLVKDLARLYEETKQEKTNSKQSNIAGDSHVKAPTIAMASFSAGPPFFIQRPIPLPREKRSYSASSALQAPPMPAKTSNKRSPKLWPKRNAHVTPLNGPARPCGEWPLVNFDPLEEFSKLHESYGNEIKQLRADWLRRKLKEEVHVEEDLIDLG</sequence>
<accession>A0A4W4G4F1</accession>
<dbReference type="PANTHER" id="PTHR22902">
    <property type="entry name" value="SESQUIPEDALIAN"/>
    <property type="match status" value="1"/>
</dbReference>
<dbReference type="GO" id="GO:0001881">
    <property type="term" value="P:receptor recycling"/>
    <property type="evidence" value="ECO:0007669"/>
    <property type="project" value="UniProtKB-UniRule"/>
</dbReference>
<dbReference type="Proteomes" id="UP000314983">
    <property type="component" value="Chromosome 1"/>
</dbReference>
<dbReference type="SUPFAM" id="SSF50729">
    <property type="entry name" value="PH domain-like"/>
    <property type="match status" value="1"/>
</dbReference>
<protein>
    <recommendedName>
        <fullName evidence="1">Sesquipedalian</fullName>
        <shortName evidence="1">Ses</shortName>
    </recommendedName>
    <alternativeName>
        <fullName evidence="1">PH domain-containing endocytic trafficking adaptor</fullName>
    </alternativeName>
</protein>
<keyword evidence="1" id="KW-0597">Phosphoprotein</keyword>
<organism evidence="4 5">
    <name type="scientific">Electrophorus electricus</name>
    <name type="common">Electric eel</name>
    <name type="synonym">Gymnotus electricus</name>
    <dbReference type="NCBI Taxonomy" id="8005"/>
    <lineage>
        <taxon>Eukaryota</taxon>
        <taxon>Metazoa</taxon>
        <taxon>Chordata</taxon>
        <taxon>Craniata</taxon>
        <taxon>Vertebrata</taxon>
        <taxon>Euteleostomi</taxon>
        <taxon>Actinopterygii</taxon>
        <taxon>Neopterygii</taxon>
        <taxon>Teleostei</taxon>
        <taxon>Ostariophysi</taxon>
        <taxon>Gymnotiformes</taxon>
        <taxon>Gymnotoidei</taxon>
        <taxon>Gymnotidae</taxon>
        <taxon>Electrophorus</taxon>
    </lineage>
</organism>
<dbReference type="Ensembl" id="ENSEEET00000032733.2">
    <property type="protein sequence ID" value="ENSEEEP00000032345.2"/>
    <property type="gene ID" value="ENSEEEG00000015417.2"/>
</dbReference>
<keyword evidence="1" id="KW-0333">Golgi apparatus</keyword>
<dbReference type="InterPro" id="IPR001849">
    <property type="entry name" value="PH_domain"/>
</dbReference>
<gene>
    <name evidence="4" type="primary">pheta2</name>
</gene>
<reference evidence="4" key="5">
    <citation type="submission" date="2025-09" db="UniProtKB">
        <authorList>
            <consortium name="Ensembl"/>
        </authorList>
    </citation>
    <scope>IDENTIFICATION</scope>
</reference>
<dbReference type="GO" id="GO:0030136">
    <property type="term" value="C:clathrin-coated vesicle"/>
    <property type="evidence" value="ECO:0007669"/>
    <property type="project" value="UniProtKB-SubCell"/>
</dbReference>
<keyword evidence="1" id="KW-0967">Endosome</keyword>
<dbReference type="GO" id="GO:0007032">
    <property type="term" value="P:endosome organization"/>
    <property type="evidence" value="ECO:0007669"/>
    <property type="project" value="UniProtKB-UniRule"/>
</dbReference>
<dbReference type="GO" id="GO:0055037">
    <property type="term" value="C:recycling endosome"/>
    <property type="evidence" value="ECO:0007669"/>
    <property type="project" value="UniProtKB-SubCell"/>
</dbReference>
<evidence type="ECO:0000256" key="2">
    <source>
        <dbReference type="SAM" id="MobiDB-lite"/>
    </source>
</evidence>
<evidence type="ECO:0000313" key="5">
    <source>
        <dbReference type="Proteomes" id="UP000314983"/>
    </source>
</evidence>
<keyword evidence="1" id="KW-0968">Cytoplasmic vesicle</keyword>